<feature type="domain" description="Zinc knuckle CX2CX4HX4C" evidence="2">
    <location>
        <begin position="176"/>
        <end position="224"/>
    </location>
</feature>
<dbReference type="InterPro" id="IPR025558">
    <property type="entry name" value="DUF4283"/>
</dbReference>
<dbReference type="Proteomes" id="UP000596660">
    <property type="component" value="Unplaced"/>
</dbReference>
<name>A0A803MJN2_CHEQI</name>
<reference evidence="3" key="1">
    <citation type="journal article" date="2017" name="Nature">
        <title>The genome of Chenopodium quinoa.</title>
        <authorList>
            <person name="Jarvis D.E."/>
            <person name="Ho Y.S."/>
            <person name="Lightfoot D.J."/>
            <person name="Schmoeckel S.M."/>
            <person name="Li B."/>
            <person name="Borm T.J.A."/>
            <person name="Ohyanagi H."/>
            <person name="Mineta K."/>
            <person name="Michell C.T."/>
            <person name="Saber N."/>
            <person name="Kharbatia N.M."/>
            <person name="Rupper R.R."/>
            <person name="Sharp A.R."/>
            <person name="Dally N."/>
            <person name="Boughton B.A."/>
            <person name="Woo Y.H."/>
            <person name="Gao G."/>
            <person name="Schijlen E.G.W.M."/>
            <person name="Guo X."/>
            <person name="Momin A.A."/>
            <person name="Negrao S."/>
            <person name="Al-Babili S."/>
            <person name="Gehring C."/>
            <person name="Roessner U."/>
            <person name="Jung C."/>
            <person name="Murphy K."/>
            <person name="Arold S.T."/>
            <person name="Gojobori T."/>
            <person name="van der Linden C.G."/>
            <person name="van Loo E.N."/>
            <person name="Jellen E.N."/>
            <person name="Maughan P.J."/>
            <person name="Tester M."/>
        </authorList>
    </citation>
    <scope>NUCLEOTIDE SEQUENCE [LARGE SCALE GENOMIC DNA]</scope>
    <source>
        <strain evidence="3">cv. PI 614886</strain>
    </source>
</reference>
<accession>A0A803MJN2</accession>
<keyword evidence="4" id="KW-1185">Reference proteome</keyword>
<dbReference type="InterPro" id="IPR025836">
    <property type="entry name" value="Zn_knuckle_CX2CX4HX4C"/>
</dbReference>
<protein>
    <recommendedName>
        <fullName evidence="5">CCHC-type domain-containing protein</fullName>
    </recommendedName>
</protein>
<organism evidence="3 4">
    <name type="scientific">Chenopodium quinoa</name>
    <name type="common">Quinoa</name>
    <dbReference type="NCBI Taxonomy" id="63459"/>
    <lineage>
        <taxon>Eukaryota</taxon>
        <taxon>Viridiplantae</taxon>
        <taxon>Streptophyta</taxon>
        <taxon>Embryophyta</taxon>
        <taxon>Tracheophyta</taxon>
        <taxon>Spermatophyta</taxon>
        <taxon>Magnoliopsida</taxon>
        <taxon>eudicotyledons</taxon>
        <taxon>Gunneridae</taxon>
        <taxon>Pentapetalae</taxon>
        <taxon>Caryophyllales</taxon>
        <taxon>Chenopodiaceae</taxon>
        <taxon>Chenopodioideae</taxon>
        <taxon>Atripliceae</taxon>
        <taxon>Chenopodium</taxon>
    </lineage>
</organism>
<evidence type="ECO:0000313" key="4">
    <source>
        <dbReference type="Proteomes" id="UP000596660"/>
    </source>
</evidence>
<evidence type="ECO:0000259" key="1">
    <source>
        <dbReference type="Pfam" id="PF14111"/>
    </source>
</evidence>
<evidence type="ECO:0008006" key="5">
    <source>
        <dbReference type="Google" id="ProtNLM"/>
    </source>
</evidence>
<dbReference type="PANTHER" id="PTHR31286:SF167">
    <property type="entry name" value="OS09G0268800 PROTEIN"/>
    <property type="match status" value="1"/>
</dbReference>
<dbReference type="OMA" id="EIFRTEM"/>
<dbReference type="Pfam" id="PF14392">
    <property type="entry name" value="zf-CCHC_4"/>
    <property type="match status" value="1"/>
</dbReference>
<dbReference type="PANTHER" id="PTHR31286">
    <property type="entry name" value="GLYCINE-RICH CELL WALL STRUCTURAL PROTEIN 1.8-LIKE"/>
    <property type="match status" value="1"/>
</dbReference>
<dbReference type="EnsemblPlants" id="AUR62030615-RA">
    <property type="protein sequence ID" value="AUR62030615-RA:cds"/>
    <property type="gene ID" value="AUR62030615"/>
</dbReference>
<feature type="domain" description="DUF4283" evidence="1">
    <location>
        <begin position="36"/>
        <end position="119"/>
    </location>
</feature>
<dbReference type="AlphaFoldDB" id="A0A803MJN2"/>
<evidence type="ECO:0000259" key="2">
    <source>
        <dbReference type="Pfam" id="PF14392"/>
    </source>
</evidence>
<dbReference type="Gramene" id="AUR62030615-RA">
    <property type="protein sequence ID" value="AUR62030615-RA:cds"/>
    <property type="gene ID" value="AUR62030615"/>
</dbReference>
<dbReference type="Pfam" id="PF14111">
    <property type="entry name" value="DUF4283"/>
    <property type="match status" value="1"/>
</dbReference>
<dbReference type="InterPro" id="IPR040256">
    <property type="entry name" value="At4g02000-like"/>
</dbReference>
<sequence length="439" mass="50175">MESQLLNDLDNLRLSEEENKVFGNSDDCDVDDDTKARISLTLIGKLLTVRPYNVEAMKRTLLNVWRVRDNVAIRMVKTNLFIFQFFSEDDKRRVLEGCPWFFDKKLLLLTEISGDEQPSEVRFGISPFWIRLRDVPFNKRIPEFAFDIGEHLGGFIEYDDSNPLGWNKYLHVKVQVDINKPLRRGVRVATGRQGSKWCGIQYERLADFCYYCGRLEHTDIECQYVEEEAVKKGVVYEYGPWLGALPKKPVRLSIFEREKEKELLAKLKGQATVKLPGYHDPNVIRKGPPVAARKLVFSPEREAETVILHKEDNVQQNVQLGALKESTTTVTISDDIEVTGILPNTQSGYSANHLEDASSPINPILVADPLITPRLELEKQVLGEIKGGDSHGKTWKRIDRDMDTNMEEQPPLYGKRKLLDSSVEVETSETSFGKRFKAS</sequence>
<proteinExistence type="predicted"/>
<reference evidence="3" key="2">
    <citation type="submission" date="2021-03" db="UniProtKB">
        <authorList>
            <consortium name="EnsemblPlants"/>
        </authorList>
    </citation>
    <scope>IDENTIFICATION</scope>
</reference>
<evidence type="ECO:0000313" key="3">
    <source>
        <dbReference type="EnsemblPlants" id="AUR62030615-RA:cds"/>
    </source>
</evidence>